<feature type="region of interest" description="Disordered" evidence="1">
    <location>
        <begin position="725"/>
        <end position="744"/>
    </location>
</feature>
<name>A0A8X6XK76_9ARAC</name>
<gene>
    <name evidence="3" type="primary">Mcm3ap</name>
    <name evidence="3" type="ORF">TNIN_367161</name>
</gene>
<feature type="compositionally biased region" description="Basic and acidic residues" evidence="1">
    <location>
        <begin position="56"/>
        <end position="70"/>
    </location>
</feature>
<keyword evidence="4" id="KW-1185">Reference proteome</keyword>
<feature type="region of interest" description="Disordered" evidence="1">
    <location>
        <begin position="56"/>
        <end position="85"/>
    </location>
</feature>
<proteinExistence type="predicted"/>
<feature type="compositionally biased region" description="Basic and acidic residues" evidence="1">
    <location>
        <begin position="814"/>
        <end position="824"/>
    </location>
</feature>
<evidence type="ECO:0000313" key="4">
    <source>
        <dbReference type="Proteomes" id="UP000886998"/>
    </source>
</evidence>
<feature type="domain" description="SAC3/GANP/THP3 conserved" evidence="2">
    <location>
        <begin position="197"/>
        <end position="492"/>
    </location>
</feature>
<feature type="compositionally biased region" description="Low complexity" evidence="1">
    <location>
        <begin position="74"/>
        <end position="85"/>
    </location>
</feature>
<feature type="compositionally biased region" description="Polar residues" evidence="1">
    <location>
        <begin position="725"/>
        <end position="741"/>
    </location>
</feature>
<evidence type="ECO:0000259" key="2">
    <source>
        <dbReference type="Pfam" id="PF03399"/>
    </source>
</evidence>
<feature type="region of interest" description="Disordered" evidence="1">
    <location>
        <begin position="814"/>
        <end position="835"/>
    </location>
</feature>
<organism evidence="3 4">
    <name type="scientific">Trichonephila inaurata madagascariensis</name>
    <dbReference type="NCBI Taxonomy" id="2747483"/>
    <lineage>
        <taxon>Eukaryota</taxon>
        <taxon>Metazoa</taxon>
        <taxon>Ecdysozoa</taxon>
        <taxon>Arthropoda</taxon>
        <taxon>Chelicerata</taxon>
        <taxon>Arachnida</taxon>
        <taxon>Araneae</taxon>
        <taxon>Araneomorphae</taxon>
        <taxon>Entelegynae</taxon>
        <taxon>Araneoidea</taxon>
        <taxon>Nephilidae</taxon>
        <taxon>Trichonephila</taxon>
        <taxon>Trichonephila inaurata</taxon>
    </lineage>
</organism>
<dbReference type="Gene3D" id="1.25.40.990">
    <property type="match status" value="1"/>
</dbReference>
<sequence length="1614" mass="186205">MNNTNGNEVLDLESEAKLDDYVVVPRPQVLIQSQLQSSKEKQMALESALRKRLKETLRSKEKALSKDGKKNLTKGKSTLSSKLVSKTSFKSKTSKELGLKFDAYVKGAKKAIRKGSPKPEISKTAKEDSEKLAYRSLSSNEDTSKQELQLLKNMQEAAFTPQARYEILNTRDSYLRLKDSKKGDSKVKKVSGTCPDMCPEKERYGRITKNCLAIFETKMAFDSMSSTKDVDHRYMVKEYSRSSADQQEPLPHELRPVSVLKFTMDYLICNLVDRKNYNISIAEWYDFIWNRTRSIRKDITQQQLCDIECVEILEKCARFHILCAELLSEEDTATFDPKINNENLTKCLQTLKHMYHDLQSKGIQCPNEAEFRAYDILLSLTEGETLRLVKDLHKDIFKSPPVKAAFEAALAFRSNNYVKFFKLMEKGTYLDCCILHRYINEARVQAMQLIIRAYSVPNNPTSLPLTCLVKDLKFESTIDAANFCKWHGLTTDETYVTIQRQTFQKPSSVYPIARATSLVGSKLRKTYSEIINNGPLQQNPLEWYQPHNSFNDEGILLNKFIPCFETEEVDEKEDQEMDVEQIEAASVISEPSAISLKPKKLESVKLENKTIFNTLIEKPSKDESFNSQNDKSTLFGILKENSNTSSNIASEDTKFVSSKEMSATRISTSSFFPKSSPLTKNSFNSNKSFMSFEKKKNDFQSSESFFKKSLEQSDSKISIPAPVSASTFSFKSPPEHSSSFQKGRKNSILHSSDDFNVSSADISASKCETFEKTSIKNVHETTEDEKFVENDEFYGQETDEIQKEHFEELSSDIEERNNDMHTEEKDNEDSSLELDRKNEETLQKLREQKMNEIVVNVSDEVYTECIGSLSTEISEVIFNEEWDKKVEWENNLENIRLFLSKKAIYKWKLFCERRKQRRMHQNTEPISPWLPMLANTEYVTSGASSPFSVYKKHCSLSRLTDSKLKQRERRPGWDSLAASDFELLNNLSIFPLGYLKTIGINRFFKLCIVFVTYSDFDMSTFIEWMCNKFKLSALSVNSNEKSRLLSFYTLNSGKTLVCVQAVILECQINLVDIDFLKGMSAMILCIPTKFPNAQIYKSALNKLHAVFESKTLLPSFPLFTFLLPSTEKYDIVNELSSYLDNKLYPKNIFSSLRMNQLPIASFINNSDEILCAVKWLIENQENVPAVLSCSFCNYLEDSFASIFNTLLWKISLQEYKPLLQMPQQIITFYNKMLECRANLLCSDFLMRVSEWWPPNELYMLKPEYRFIDIALQRKCQELMKSSYLPEFHGDPLSLKDLWHYVKQIADIVDHNKETLFLCIQSTLNSSPNIDWLNIISKCANYILCNYCSNFEFQNCINENIYYMKPDLDSINFDSFWQALLSSLKQQSLNKKRKVNESMNEFYDEVNKAKSEMRVLFNKTNEVESEEFDFVDEENMFSNKLIDSNKKRKHDRSISDIPDIPDNVNKQVDSLLQSLKSAFKKQNEDFNKFTDKLNESLCGRNYFTEDSEKCSSSDADSEYPYKIKQHLEAESFISEKDVMEELKLDSARYPDSPECLYKAKEVNDTNSFDISKLLGRSLPSAISSPSCISQKLLELRYNIEKNNIIEDNLGSLLEL</sequence>
<dbReference type="Pfam" id="PF03399">
    <property type="entry name" value="SAC3_GANP"/>
    <property type="match status" value="1"/>
</dbReference>
<dbReference type="GO" id="GO:0006406">
    <property type="term" value="P:mRNA export from nucleus"/>
    <property type="evidence" value="ECO:0007669"/>
    <property type="project" value="TreeGrafter"/>
</dbReference>
<protein>
    <submittedName>
        <fullName evidence="3">Germinal-center associated nuclear protein</fullName>
    </submittedName>
</protein>
<accession>A0A8X6XK76</accession>
<dbReference type="InterPro" id="IPR045107">
    <property type="entry name" value="SAC3/GANP/THP3"/>
</dbReference>
<comment type="caution">
    <text evidence="3">The sequence shown here is derived from an EMBL/GenBank/DDBJ whole genome shotgun (WGS) entry which is preliminary data.</text>
</comment>
<evidence type="ECO:0000256" key="1">
    <source>
        <dbReference type="SAM" id="MobiDB-lite"/>
    </source>
</evidence>
<dbReference type="GO" id="GO:0070390">
    <property type="term" value="C:transcription export complex 2"/>
    <property type="evidence" value="ECO:0007669"/>
    <property type="project" value="TreeGrafter"/>
</dbReference>
<reference evidence="3" key="1">
    <citation type="submission" date="2020-08" db="EMBL/GenBank/DDBJ databases">
        <title>Multicomponent nature underlies the extraordinary mechanical properties of spider dragline silk.</title>
        <authorList>
            <person name="Kono N."/>
            <person name="Nakamura H."/>
            <person name="Mori M."/>
            <person name="Yoshida Y."/>
            <person name="Ohtoshi R."/>
            <person name="Malay A.D."/>
            <person name="Moran D.A.P."/>
            <person name="Tomita M."/>
            <person name="Numata K."/>
            <person name="Arakawa K."/>
        </authorList>
    </citation>
    <scope>NUCLEOTIDE SEQUENCE</scope>
</reference>
<dbReference type="PANTHER" id="PTHR12436:SF3">
    <property type="entry name" value="GERMINAL-CENTER ASSOCIATED NUCLEAR PROTEIN"/>
    <property type="match status" value="1"/>
</dbReference>
<dbReference type="OrthoDB" id="6425801at2759"/>
<dbReference type="InterPro" id="IPR005062">
    <property type="entry name" value="SAC3/GANP/THP3_conserved"/>
</dbReference>
<evidence type="ECO:0000313" key="3">
    <source>
        <dbReference type="EMBL" id="GFY54711.1"/>
    </source>
</evidence>
<dbReference type="EMBL" id="BMAV01010006">
    <property type="protein sequence ID" value="GFY54711.1"/>
    <property type="molecule type" value="Genomic_DNA"/>
</dbReference>
<dbReference type="PANTHER" id="PTHR12436">
    <property type="entry name" value="80 KDA MCM3-ASSOCIATED PROTEIN"/>
    <property type="match status" value="1"/>
</dbReference>
<dbReference type="Proteomes" id="UP000886998">
    <property type="component" value="Unassembled WGS sequence"/>
</dbReference>
<dbReference type="GO" id="GO:0005737">
    <property type="term" value="C:cytoplasm"/>
    <property type="evidence" value="ECO:0007669"/>
    <property type="project" value="TreeGrafter"/>
</dbReference>